<keyword evidence="7" id="KW-1185">Reference proteome</keyword>
<dbReference type="Pfam" id="PF01258">
    <property type="entry name" value="zf-dskA_traR"/>
    <property type="match status" value="1"/>
</dbReference>
<evidence type="ECO:0000256" key="3">
    <source>
        <dbReference type="ARBA" id="ARBA00022833"/>
    </source>
</evidence>
<evidence type="ECO:0000256" key="1">
    <source>
        <dbReference type="ARBA" id="ARBA00022723"/>
    </source>
</evidence>
<proteinExistence type="predicted"/>
<dbReference type="Pfam" id="PF02663">
    <property type="entry name" value="FmdE"/>
    <property type="match status" value="1"/>
</dbReference>
<evidence type="ECO:0000256" key="2">
    <source>
        <dbReference type="ARBA" id="ARBA00022771"/>
    </source>
</evidence>
<evidence type="ECO:0000259" key="5">
    <source>
        <dbReference type="Pfam" id="PF02663"/>
    </source>
</evidence>
<dbReference type="PANTHER" id="PTHR39418:SF1">
    <property type="entry name" value="DEHYDROGENASE"/>
    <property type="match status" value="1"/>
</dbReference>
<dbReference type="Gene3D" id="3.30.1330.130">
    <property type="match status" value="1"/>
</dbReference>
<dbReference type="EMBL" id="LMVM01000039">
    <property type="protein sequence ID" value="PAV03289.1"/>
    <property type="molecule type" value="Genomic_DNA"/>
</dbReference>
<accession>A0A2A2H1M5</accession>
<feature type="domain" description="Zinc finger DksA/TraR C4-type" evidence="4">
    <location>
        <begin position="150"/>
        <end position="183"/>
    </location>
</feature>
<keyword evidence="1" id="KW-0479">Metal-binding</keyword>
<feature type="domain" description="Formylmethanofuran dehydrogenase subunit E" evidence="5">
    <location>
        <begin position="14"/>
        <end position="129"/>
    </location>
</feature>
<evidence type="ECO:0000313" key="6">
    <source>
        <dbReference type="EMBL" id="PAV03289.1"/>
    </source>
</evidence>
<protein>
    <submittedName>
        <fullName evidence="6">Formylmethanofuran dehydrogenase</fullName>
    </submittedName>
</protein>
<dbReference type="RefSeq" id="WP_069584489.1">
    <property type="nucleotide sequence ID" value="NZ_LMVM01000039.1"/>
</dbReference>
<dbReference type="InterPro" id="IPR000962">
    <property type="entry name" value="Znf_DskA_TraR"/>
</dbReference>
<dbReference type="PANTHER" id="PTHR39418">
    <property type="entry name" value="DEHYDROGENASE-RELATED"/>
    <property type="match status" value="1"/>
</dbReference>
<dbReference type="GO" id="GO:0008270">
    <property type="term" value="F:zinc ion binding"/>
    <property type="evidence" value="ECO:0007669"/>
    <property type="project" value="UniProtKB-KW"/>
</dbReference>
<organism evidence="6 7">
    <name type="scientific">Methanobacterium bryantii</name>
    <dbReference type="NCBI Taxonomy" id="2161"/>
    <lineage>
        <taxon>Archaea</taxon>
        <taxon>Methanobacteriati</taxon>
        <taxon>Methanobacteriota</taxon>
        <taxon>Methanomada group</taxon>
        <taxon>Methanobacteria</taxon>
        <taxon>Methanobacteriales</taxon>
        <taxon>Methanobacteriaceae</taxon>
        <taxon>Methanobacterium</taxon>
    </lineage>
</organism>
<dbReference type="InterPro" id="IPR003814">
    <property type="entry name" value="FmdEsu_dom"/>
</dbReference>
<keyword evidence="3" id="KW-0862">Zinc</keyword>
<dbReference type="InterPro" id="IPR053194">
    <property type="entry name" value="tRNA_methyltr_O"/>
</dbReference>
<evidence type="ECO:0000259" key="4">
    <source>
        <dbReference type="Pfam" id="PF01258"/>
    </source>
</evidence>
<comment type="caution">
    <text evidence="6">The sequence shown here is derived from an EMBL/GenBank/DDBJ whole genome shotgun (WGS) entry which is preliminary data.</text>
</comment>
<evidence type="ECO:0000313" key="7">
    <source>
        <dbReference type="Proteomes" id="UP000217784"/>
    </source>
</evidence>
<sequence>MSDYMELLKKAGEFHGDICGGIVMGTKLAMYGMETMGMKPGQKDKRLIVFTEIDRCISDAVLSVTRTSLGKKSLKPMHYGKFAATFVNIDTGEAIRVVDLGANKKDRDENETTEELIERINKTPAEELFEIQKVSVKIDPNDLPGKPLEIVTCADCGEVVMDGKHHLKGGKAYCTSCFSGSYYQIIDE</sequence>
<reference evidence="6 7" key="1">
    <citation type="journal article" date="2017" name="BMC Genomics">
        <title>Genomic analysis of methanogenic archaea reveals a shift towards energy conservation.</title>
        <authorList>
            <person name="Gilmore S.P."/>
            <person name="Henske J.K."/>
            <person name="Sexton J.A."/>
            <person name="Solomon K.V."/>
            <person name="Seppala S."/>
            <person name="Yoo J.I."/>
            <person name="Huyett L.M."/>
            <person name="Pressman A."/>
            <person name="Cogan J.Z."/>
            <person name="Kivenson V."/>
            <person name="Peng X."/>
            <person name="Tan Y."/>
            <person name="Valentine D.L."/>
            <person name="O'Malley M.A."/>
        </authorList>
    </citation>
    <scope>NUCLEOTIDE SEQUENCE [LARGE SCALE GENOMIC DNA]</scope>
    <source>
        <strain evidence="6 7">M.o.H.</strain>
    </source>
</reference>
<dbReference type="Proteomes" id="UP000217784">
    <property type="component" value="Unassembled WGS sequence"/>
</dbReference>
<keyword evidence="2" id="KW-0863">Zinc-finger</keyword>
<dbReference type="SUPFAM" id="SSF143555">
    <property type="entry name" value="FwdE-like"/>
    <property type="match status" value="1"/>
</dbReference>
<dbReference type="AlphaFoldDB" id="A0A2A2H1M5"/>
<name>A0A2A2H1M5_METBR</name>
<gene>
    <name evidence="6" type="ORF">ASJ80_04615</name>
</gene>